<dbReference type="Gene3D" id="3.40.50.300">
    <property type="entry name" value="P-loop containing nucleotide triphosphate hydrolases"/>
    <property type="match status" value="1"/>
</dbReference>
<dbReference type="Pfam" id="PF13521">
    <property type="entry name" value="AAA_28"/>
    <property type="match status" value="1"/>
</dbReference>
<reference evidence="3" key="1">
    <citation type="submission" date="2016-03" db="EMBL/GenBank/DDBJ databases">
        <authorList>
            <person name="Ploux O."/>
        </authorList>
    </citation>
    <scope>NUCLEOTIDE SEQUENCE [LARGE SCALE GENOMIC DNA]</scope>
    <source>
        <strain evidence="3">UK7</strain>
    </source>
</reference>
<comment type="caution">
    <text evidence="2">The sequence shown here is derived from an EMBL/GenBank/DDBJ whole genome shotgun (WGS) entry which is preliminary data.</text>
</comment>
<sequence length="225" mass="25049">MMPEERQPPNIYIVGAQCTGKTTLVKALEHYFSFKGNLKIDDGNLISRPQIITEVARSVLKEHSFIAEDITSSPTRALALQKLILKAQVQAEAQASTTHQDTWFISDRSGADPIVYAKEYVSDVAANDLLSSPEWLELKRGMEQSLVVVCEAGADWLVDDNVRLMPESKDAWTGFHQLFCACLDTWGVNYGVLPCAITAHQDRINFVLEQWLAKQAGGNRRGSCH</sequence>
<dbReference type="SUPFAM" id="SSF52540">
    <property type="entry name" value="P-loop containing nucleoside triphosphate hydrolases"/>
    <property type="match status" value="1"/>
</dbReference>
<evidence type="ECO:0000259" key="1">
    <source>
        <dbReference type="Pfam" id="PF13521"/>
    </source>
</evidence>
<dbReference type="EMBL" id="FJUW01000010">
    <property type="protein sequence ID" value="CZS95271.1"/>
    <property type="molecule type" value="Genomic_DNA"/>
</dbReference>
<feature type="domain" description="NadR/Ttd14 AAA" evidence="1">
    <location>
        <begin position="11"/>
        <end position="194"/>
    </location>
</feature>
<gene>
    <name evidence="2" type="ORF">RCO7_05819</name>
</gene>
<dbReference type="InParanoid" id="A0A1E1KB93"/>
<protein>
    <recommendedName>
        <fullName evidence="1">NadR/Ttd14 AAA domain-containing protein</fullName>
    </recommendedName>
</protein>
<name>A0A1E1KB93_9HELO</name>
<dbReference type="Proteomes" id="UP000178129">
    <property type="component" value="Unassembled WGS sequence"/>
</dbReference>
<accession>A0A1E1KB93</accession>
<dbReference type="AlphaFoldDB" id="A0A1E1KB93"/>
<evidence type="ECO:0000313" key="2">
    <source>
        <dbReference type="EMBL" id="CZS95271.1"/>
    </source>
</evidence>
<organism evidence="2 3">
    <name type="scientific">Rhynchosporium graminicola</name>
    <dbReference type="NCBI Taxonomy" id="2792576"/>
    <lineage>
        <taxon>Eukaryota</taxon>
        <taxon>Fungi</taxon>
        <taxon>Dikarya</taxon>
        <taxon>Ascomycota</taxon>
        <taxon>Pezizomycotina</taxon>
        <taxon>Leotiomycetes</taxon>
        <taxon>Helotiales</taxon>
        <taxon>Ploettnerulaceae</taxon>
        <taxon>Rhynchosporium</taxon>
    </lineage>
</organism>
<keyword evidence="3" id="KW-1185">Reference proteome</keyword>
<dbReference type="InterPro" id="IPR038727">
    <property type="entry name" value="NadR/Ttd14_AAA_dom"/>
</dbReference>
<dbReference type="InterPro" id="IPR027417">
    <property type="entry name" value="P-loop_NTPase"/>
</dbReference>
<proteinExistence type="predicted"/>
<evidence type="ECO:0000313" key="3">
    <source>
        <dbReference type="Proteomes" id="UP000178129"/>
    </source>
</evidence>